<sequence length="121" mass="13522">MLNEKAKNTAFKLLEKFGKVGTYKRKSGQIYDPETGGMTEQISEYKVKAYIDSAKSYSNLIEKSLLNEGDNVILIAAKSLPFMPQNNDVIEFPHCSYTIKYNDAVWGGEDVALHQLIGVAK</sequence>
<name>A0A1Y5MTA8_9BACT</name>
<evidence type="ECO:0000313" key="2">
    <source>
        <dbReference type="Proteomes" id="UP000195967"/>
    </source>
</evidence>
<reference evidence="1 2" key="1">
    <citation type="submission" date="2017-04" db="EMBL/GenBank/DDBJ databases">
        <title>Complete genome of Campylobacter concisus ATCC 33237T and draft genomes for an additional eight well characterized C. concisus strains.</title>
        <authorList>
            <person name="Cornelius A.J."/>
            <person name="Miller W.G."/>
            <person name="Lastovica A.J."/>
            <person name="On S.L."/>
            <person name="French N.P."/>
            <person name="Vandenberg O."/>
            <person name="Biggs P.J."/>
        </authorList>
    </citation>
    <scope>NUCLEOTIDE SEQUENCE [LARGE SCALE GENOMIC DNA]</scope>
    <source>
        <strain evidence="1 2">Lasto28.99</strain>
    </source>
</reference>
<comment type="caution">
    <text evidence="1">The sequence shown here is derived from an EMBL/GenBank/DDBJ whole genome shotgun (WGS) entry which is preliminary data.</text>
</comment>
<evidence type="ECO:0000313" key="1">
    <source>
        <dbReference type="EMBL" id="OUT11836.1"/>
    </source>
</evidence>
<dbReference type="EMBL" id="NDYO01000004">
    <property type="protein sequence ID" value="OUT11836.1"/>
    <property type="molecule type" value="Genomic_DNA"/>
</dbReference>
<proteinExistence type="predicted"/>
<accession>A0A1Y5MTA8</accession>
<evidence type="ECO:0008006" key="3">
    <source>
        <dbReference type="Google" id="ProtNLM"/>
    </source>
</evidence>
<dbReference type="AlphaFoldDB" id="A0A1Y5MTA8"/>
<gene>
    <name evidence="1" type="ORF">B9N62_02660</name>
</gene>
<organism evidence="1 2">
    <name type="scientific">Campylobacter concisus</name>
    <dbReference type="NCBI Taxonomy" id="199"/>
    <lineage>
        <taxon>Bacteria</taxon>
        <taxon>Pseudomonadati</taxon>
        <taxon>Campylobacterota</taxon>
        <taxon>Epsilonproteobacteria</taxon>
        <taxon>Campylobacterales</taxon>
        <taxon>Campylobacteraceae</taxon>
        <taxon>Campylobacter</taxon>
    </lineage>
</organism>
<dbReference type="Proteomes" id="UP000195967">
    <property type="component" value="Unassembled WGS sequence"/>
</dbReference>
<protein>
    <recommendedName>
        <fullName evidence="3">Phage protein</fullName>
    </recommendedName>
</protein>
<dbReference type="RefSeq" id="WP_087584258.1">
    <property type="nucleotide sequence ID" value="NZ_CABMKR010000004.1"/>
</dbReference>